<dbReference type="STRING" id="126957.T1IRY2"/>
<sequence>MRVSTGCTPQHVDHVGVNHSGVDQMRVDHLGVDRKHKLYSDFELQGVTEEILNSKTYQTVTSRLQVEEATMTVTEGRHHDAEDSEGYPEMGLEDDEARKGPKVTVHETPGDDSYVNKLTNATQSVVGRVGNMFGRGFGGITNKIPGSWF</sequence>
<reference evidence="3" key="1">
    <citation type="submission" date="2011-05" db="EMBL/GenBank/DDBJ databases">
        <authorList>
            <person name="Richards S.R."/>
            <person name="Qu J."/>
            <person name="Jiang H."/>
            <person name="Jhangiani S.N."/>
            <person name="Agravi P."/>
            <person name="Goodspeed R."/>
            <person name="Gross S."/>
            <person name="Mandapat C."/>
            <person name="Jackson L."/>
            <person name="Mathew T."/>
            <person name="Pu L."/>
            <person name="Thornton R."/>
            <person name="Saada N."/>
            <person name="Wilczek-Boney K.B."/>
            <person name="Lee S."/>
            <person name="Kovar C."/>
            <person name="Wu Y."/>
            <person name="Scherer S.E."/>
            <person name="Worley K.C."/>
            <person name="Muzny D.M."/>
            <person name="Gibbs R."/>
        </authorList>
    </citation>
    <scope>NUCLEOTIDE SEQUENCE</scope>
    <source>
        <strain evidence="3">Brora</strain>
    </source>
</reference>
<feature type="region of interest" description="Disordered" evidence="1">
    <location>
        <begin position="71"/>
        <end position="113"/>
    </location>
</feature>
<accession>T1IRY2</accession>
<organism evidence="2 3">
    <name type="scientific">Strigamia maritima</name>
    <name type="common">European centipede</name>
    <name type="synonym">Geophilus maritimus</name>
    <dbReference type="NCBI Taxonomy" id="126957"/>
    <lineage>
        <taxon>Eukaryota</taxon>
        <taxon>Metazoa</taxon>
        <taxon>Ecdysozoa</taxon>
        <taxon>Arthropoda</taxon>
        <taxon>Myriapoda</taxon>
        <taxon>Chilopoda</taxon>
        <taxon>Pleurostigmophora</taxon>
        <taxon>Geophilomorpha</taxon>
        <taxon>Linotaeniidae</taxon>
        <taxon>Strigamia</taxon>
    </lineage>
</organism>
<dbReference type="EMBL" id="JH431400">
    <property type="status" value="NOT_ANNOTATED_CDS"/>
    <property type="molecule type" value="Genomic_DNA"/>
</dbReference>
<proteinExistence type="predicted"/>
<keyword evidence="3" id="KW-1185">Reference proteome</keyword>
<protein>
    <submittedName>
        <fullName evidence="2">Uncharacterized protein</fullName>
    </submittedName>
</protein>
<dbReference type="AlphaFoldDB" id="T1IRY2"/>
<dbReference type="Proteomes" id="UP000014500">
    <property type="component" value="Unassembled WGS sequence"/>
</dbReference>
<evidence type="ECO:0000313" key="3">
    <source>
        <dbReference type="Proteomes" id="UP000014500"/>
    </source>
</evidence>
<dbReference type="eggNOG" id="KOG3543">
    <property type="taxonomic scope" value="Eukaryota"/>
</dbReference>
<feature type="compositionally biased region" description="Acidic residues" evidence="1">
    <location>
        <begin position="82"/>
        <end position="95"/>
    </location>
</feature>
<evidence type="ECO:0000313" key="2">
    <source>
        <dbReference type="EnsemblMetazoa" id="SMAR003833-PA"/>
    </source>
</evidence>
<feature type="compositionally biased region" description="Basic and acidic residues" evidence="1">
    <location>
        <begin position="96"/>
        <end position="109"/>
    </location>
</feature>
<name>T1IRY2_STRMM</name>
<dbReference type="HOGENOM" id="CLU_1752013_0_0_1"/>
<reference evidence="2" key="2">
    <citation type="submission" date="2015-02" db="UniProtKB">
        <authorList>
            <consortium name="EnsemblMetazoa"/>
        </authorList>
    </citation>
    <scope>IDENTIFICATION</scope>
</reference>
<dbReference type="EnsemblMetazoa" id="SMAR003833-RA">
    <property type="protein sequence ID" value="SMAR003833-PA"/>
    <property type="gene ID" value="SMAR003833"/>
</dbReference>
<evidence type="ECO:0000256" key="1">
    <source>
        <dbReference type="SAM" id="MobiDB-lite"/>
    </source>
</evidence>